<dbReference type="SUPFAM" id="SSF56601">
    <property type="entry name" value="beta-lactamase/transpeptidase-like"/>
    <property type="match status" value="1"/>
</dbReference>
<evidence type="ECO:0000256" key="12">
    <source>
        <dbReference type="ARBA" id="ARBA00023136"/>
    </source>
</evidence>
<comment type="caution">
    <text evidence="14">Lacks conserved residue(s) required for the propagation of feature annotation.</text>
</comment>
<evidence type="ECO:0000256" key="13">
    <source>
        <dbReference type="ARBA" id="ARBA00023316"/>
    </source>
</evidence>
<comment type="similarity">
    <text evidence="14">Belongs to the transpeptidase family. MrdA subfamily.</text>
</comment>
<evidence type="ECO:0000256" key="11">
    <source>
        <dbReference type="ARBA" id="ARBA00022989"/>
    </source>
</evidence>
<feature type="domain" description="Penicillin-binding protein transpeptidase" evidence="15">
    <location>
        <begin position="268"/>
        <end position="604"/>
    </location>
</feature>
<name>A0A2L1W9K0_9PSED</name>
<keyword evidence="10 14" id="KW-0573">Peptidoglycan synthesis</keyword>
<reference evidence="17 18" key="1">
    <citation type="submission" date="2020-11" db="EMBL/GenBank/DDBJ databases">
        <title>Pseudomonas fulva producing VIM-24.</title>
        <authorList>
            <person name="Liu S."/>
        </authorList>
    </citation>
    <scope>NUCLEOTIDE SEQUENCE [LARGE SCALE GENOMIC DNA]</scope>
    <source>
        <strain evidence="17 18">ZDHY414</strain>
    </source>
</reference>
<evidence type="ECO:0000256" key="10">
    <source>
        <dbReference type="ARBA" id="ARBA00022984"/>
    </source>
</evidence>
<keyword evidence="7 14" id="KW-0812">Transmembrane</keyword>
<evidence type="ECO:0000259" key="16">
    <source>
        <dbReference type="Pfam" id="PF03717"/>
    </source>
</evidence>
<evidence type="ECO:0000256" key="3">
    <source>
        <dbReference type="ARBA" id="ARBA00022475"/>
    </source>
</evidence>
<evidence type="ECO:0000256" key="4">
    <source>
        <dbReference type="ARBA" id="ARBA00022519"/>
    </source>
</evidence>
<proteinExistence type="inferred from homology"/>
<evidence type="ECO:0000256" key="6">
    <source>
        <dbReference type="ARBA" id="ARBA00022670"/>
    </source>
</evidence>
<dbReference type="InterPro" id="IPR012338">
    <property type="entry name" value="Beta-lactam/transpept-like"/>
</dbReference>
<accession>A0A2L1W9K0</accession>
<evidence type="ECO:0000256" key="14">
    <source>
        <dbReference type="HAMAP-Rule" id="MF_02081"/>
    </source>
</evidence>
<evidence type="ECO:0000256" key="9">
    <source>
        <dbReference type="ARBA" id="ARBA00022960"/>
    </source>
</evidence>
<comment type="subcellular location">
    <subcellularLocation>
        <location evidence="14">Cell inner membrane</location>
        <topology evidence="14">Single-pass membrane protein</topology>
    </subcellularLocation>
    <subcellularLocation>
        <location evidence="2">Cell membrane</location>
    </subcellularLocation>
    <subcellularLocation>
        <location evidence="1">Membrane</location>
        <topology evidence="1">Single-pass membrane protein</topology>
    </subcellularLocation>
</comment>
<dbReference type="NCBIfam" id="TIGR03423">
    <property type="entry name" value="pbp2_mrdA"/>
    <property type="match status" value="1"/>
</dbReference>
<dbReference type="Proteomes" id="UP000594430">
    <property type="component" value="Chromosome"/>
</dbReference>
<evidence type="ECO:0000256" key="7">
    <source>
        <dbReference type="ARBA" id="ARBA00022692"/>
    </source>
</evidence>
<comment type="function">
    <text evidence="14">Catalyzes cross-linking of the peptidoglycan cell wall.</text>
</comment>
<keyword evidence="4 14" id="KW-0997">Cell inner membrane</keyword>
<dbReference type="InterPro" id="IPR017790">
    <property type="entry name" value="Penicillin-binding_protein_2"/>
</dbReference>
<dbReference type="SUPFAM" id="SSF56519">
    <property type="entry name" value="Penicillin binding protein dimerisation domain"/>
    <property type="match status" value="1"/>
</dbReference>
<dbReference type="RefSeq" id="WP_027915261.1">
    <property type="nucleotide sequence ID" value="NZ_BQHM01000006.1"/>
</dbReference>
<keyword evidence="8 14" id="KW-0378">Hydrolase</keyword>
<evidence type="ECO:0000313" key="17">
    <source>
        <dbReference type="EMBL" id="QPH49642.1"/>
    </source>
</evidence>
<evidence type="ECO:0000313" key="18">
    <source>
        <dbReference type="Proteomes" id="UP000594430"/>
    </source>
</evidence>
<gene>
    <name evidence="14 17" type="primary">mrdA</name>
    <name evidence="17" type="ORF">IZU98_02610</name>
</gene>
<dbReference type="FunFam" id="3.40.710.10:FF:000024">
    <property type="entry name" value="Penicillin-binding protein 2"/>
    <property type="match status" value="1"/>
</dbReference>
<dbReference type="GO" id="GO:0005886">
    <property type="term" value="C:plasma membrane"/>
    <property type="evidence" value="ECO:0007669"/>
    <property type="project" value="UniProtKB-SubCell"/>
</dbReference>
<dbReference type="AlphaFoldDB" id="A0A2L1W9K0"/>
<dbReference type="GO" id="GO:0006508">
    <property type="term" value="P:proteolysis"/>
    <property type="evidence" value="ECO:0007669"/>
    <property type="project" value="UniProtKB-KW"/>
</dbReference>
<dbReference type="InterPro" id="IPR036138">
    <property type="entry name" value="PBP_dimer_sf"/>
</dbReference>
<dbReference type="Gene3D" id="3.30.1390.30">
    <property type="entry name" value="Penicillin-binding protein 2a, domain 3"/>
    <property type="match status" value="1"/>
</dbReference>
<dbReference type="HAMAP" id="MF_02081">
    <property type="entry name" value="MrdA_transpept"/>
    <property type="match status" value="1"/>
</dbReference>
<dbReference type="InterPro" id="IPR005311">
    <property type="entry name" value="PBP_dimer"/>
</dbReference>
<dbReference type="InterPro" id="IPR050515">
    <property type="entry name" value="Beta-lactam/transpept"/>
</dbReference>
<dbReference type="InterPro" id="IPR001460">
    <property type="entry name" value="PCN-bd_Tpept"/>
</dbReference>
<keyword evidence="5 14" id="KW-0121">Carboxypeptidase</keyword>
<keyword evidence="12 14" id="KW-0472">Membrane</keyword>
<feature type="active site" description="Acyl-ester intermediate" evidence="14">
    <location>
        <position position="327"/>
    </location>
</feature>
<keyword evidence="11 14" id="KW-1133">Transmembrane helix</keyword>
<dbReference type="PANTHER" id="PTHR30627:SF2">
    <property type="entry name" value="PEPTIDOGLYCAN D,D-TRANSPEPTIDASE MRDA"/>
    <property type="match status" value="1"/>
</dbReference>
<dbReference type="Gene3D" id="3.40.710.10">
    <property type="entry name" value="DD-peptidase/beta-lactamase superfamily"/>
    <property type="match status" value="1"/>
</dbReference>
<protein>
    <recommendedName>
        <fullName evidence="14">Peptidoglycan D,D-transpeptidase MrdA</fullName>
        <ecNumber evidence="14">3.4.16.4</ecNumber>
    </recommendedName>
    <alternativeName>
        <fullName evidence="14">Penicillin-binding protein 2</fullName>
        <shortName evidence="14">PBP-2</shortName>
    </alternativeName>
</protein>
<evidence type="ECO:0000256" key="5">
    <source>
        <dbReference type="ARBA" id="ARBA00022645"/>
    </source>
</evidence>
<dbReference type="GeneID" id="93440505"/>
<keyword evidence="3 14" id="KW-1003">Cell membrane</keyword>
<dbReference type="GO" id="GO:0008658">
    <property type="term" value="F:penicillin binding"/>
    <property type="evidence" value="ECO:0007669"/>
    <property type="project" value="UniProtKB-UniRule"/>
</dbReference>
<dbReference type="UniPathway" id="UPA00219"/>
<keyword evidence="13 14" id="KW-0961">Cell wall biogenesis/degradation</keyword>
<comment type="catalytic activity">
    <reaction evidence="14">
        <text>Preferential cleavage: (Ac)2-L-Lys-D-Ala-|-D-Ala. Also transpeptidation of peptidyl-alanyl moieties that are N-acyl substituents of D-alanine.</text>
        <dbReference type="EC" id="3.4.16.4"/>
    </reaction>
</comment>
<dbReference type="PANTHER" id="PTHR30627">
    <property type="entry name" value="PEPTIDOGLYCAN D,D-TRANSPEPTIDASE"/>
    <property type="match status" value="1"/>
</dbReference>
<feature type="domain" description="Penicillin-binding protein dimerisation" evidence="16">
    <location>
        <begin position="63"/>
        <end position="236"/>
    </location>
</feature>
<evidence type="ECO:0000259" key="15">
    <source>
        <dbReference type="Pfam" id="PF00905"/>
    </source>
</evidence>
<dbReference type="GO" id="GO:0008360">
    <property type="term" value="P:regulation of cell shape"/>
    <property type="evidence" value="ECO:0007669"/>
    <property type="project" value="UniProtKB-KW"/>
</dbReference>
<keyword evidence="9 14" id="KW-0133">Cell shape</keyword>
<dbReference type="Gene3D" id="3.90.1310.10">
    <property type="entry name" value="Penicillin-binding protein 2a (Domain 2)"/>
    <property type="match status" value="1"/>
</dbReference>
<evidence type="ECO:0000256" key="1">
    <source>
        <dbReference type="ARBA" id="ARBA00004167"/>
    </source>
</evidence>
<organism evidence="17 18">
    <name type="scientific">Pseudomonas fulva</name>
    <dbReference type="NCBI Taxonomy" id="47880"/>
    <lineage>
        <taxon>Bacteria</taxon>
        <taxon>Pseudomonadati</taxon>
        <taxon>Pseudomonadota</taxon>
        <taxon>Gammaproteobacteria</taxon>
        <taxon>Pseudomonadales</taxon>
        <taxon>Pseudomonadaceae</taxon>
        <taxon>Pseudomonas</taxon>
    </lineage>
</organism>
<dbReference type="Pfam" id="PF00905">
    <property type="entry name" value="Transpeptidase"/>
    <property type="match status" value="1"/>
</dbReference>
<dbReference type="Pfam" id="PF03717">
    <property type="entry name" value="PBP_dimer"/>
    <property type="match status" value="1"/>
</dbReference>
<keyword evidence="6 14" id="KW-0645">Protease</keyword>
<evidence type="ECO:0000256" key="2">
    <source>
        <dbReference type="ARBA" id="ARBA00004236"/>
    </source>
</evidence>
<sequence>MSQPIRLKDHEKDARLVRNRVVVGAVAVMLLICVLIARLYYLQIIQYDYHSTLSENNRVHVQPIPPTRGLIFDRNGVVIADNRPSFSLSMTRERAGDWQQVLDSIVEILELTPDDRALFEKRMRQGRRPFEPVPILFELNEEQIARVAVNQFRLPGVEVVAQLVRHYPQGAHFAHSVGYVGRINEKELKTLDPVNYSGTHHIGKTGIERFYEATLHGQVGYEEVETNARGRVLRVLKRTDPKPGKDIVLSLDIRLQEAAEAALAGRRGAVVALDPRTGEVLAMVSQPSFDPNLFVTGISFKAYAELRDSIDRPLFNRILRGLYPPGSTIKPAVAIAGLDSGAVTPSSRVFDPGYYQLPNYDHKYRNWNRSGDGWVDLDTAIMRSNDTYFYDLAHKMGIDRLSSYMNKFGIGQRVSLDMFEESAGLMPSREWKRATRRQAWFPGETLILGIGQGYMQATPLQLAQATALIANKGVWNRPHLAKTIEGEPPVDENPMPDIVLRDKADWARVTHGMEQVMHGARGTARKAAIGAQYRIAGKSGTAQVVAIKQGEKYDRNKLQERHRDHALFVAFAPAEDPKIVVSVMVENGESGSGVAAPVVRQIMDAWLLDENGRLKPELAPVTATQESPL</sequence>
<dbReference type="EMBL" id="CP064946">
    <property type="protein sequence ID" value="QPH49642.1"/>
    <property type="molecule type" value="Genomic_DNA"/>
</dbReference>
<dbReference type="EC" id="3.4.16.4" evidence="14"/>
<dbReference type="GO" id="GO:0009252">
    <property type="term" value="P:peptidoglycan biosynthetic process"/>
    <property type="evidence" value="ECO:0007669"/>
    <property type="project" value="UniProtKB-UniRule"/>
</dbReference>
<evidence type="ECO:0000256" key="8">
    <source>
        <dbReference type="ARBA" id="ARBA00022801"/>
    </source>
</evidence>
<dbReference type="GO" id="GO:0009002">
    <property type="term" value="F:serine-type D-Ala-D-Ala carboxypeptidase activity"/>
    <property type="evidence" value="ECO:0007669"/>
    <property type="project" value="UniProtKB-UniRule"/>
</dbReference>
<feature type="transmembrane region" description="Helical" evidence="14">
    <location>
        <begin position="21"/>
        <end position="41"/>
    </location>
</feature>
<dbReference type="GO" id="GO:0071972">
    <property type="term" value="F:peptidoglycan L,D-transpeptidase activity"/>
    <property type="evidence" value="ECO:0007669"/>
    <property type="project" value="TreeGrafter"/>
</dbReference>
<dbReference type="GO" id="GO:0071555">
    <property type="term" value="P:cell wall organization"/>
    <property type="evidence" value="ECO:0007669"/>
    <property type="project" value="UniProtKB-KW"/>
</dbReference>
<comment type="pathway">
    <text evidence="14">Cell wall biogenesis; peptidoglycan biosynthesis.</text>
</comment>